<dbReference type="SUPFAM" id="SSF53850">
    <property type="entry name" value="Periplasmic binding protein-like II"/>
    <property type="match status" value="1"/>
</dbReference>
<dbReference type="Proteomes" id="UP000001915">
    <property type="component" value="Chromosome"/>
</dbReference>
<dbReference type="InterPro" id="IPR001638">
    <property type="entry name" value="Solute-binding_3/MltF_N"/>
</dbReference>
<evidence type="ECO:0000259" key="2">
    <source>
        <dbReference type="SMART" id="SM00062"/>
    </source>
</evidence>
<dbReference type="EMBL" id="CP001959">
    <property type="protein sequence ID" value="ADG71652.1"/>
    <property type="molecule type" value="Genomic_DNA"/>
</dbReference>
<feature type="domain" description="Solute-binding protein family 3/N-terminal" evidence="2">
    <location>
        <begin position="44"/>
        <end position="260"/>
    </location>
</feature>
<gene>
    <name evidence="3" type="ordered locus">Bmur_1565</name>
</gene>
<name>D5UAC9_BRAM5</name>
<proteinExistence type="predicted"/>
<dbReference type="AlphaFoldDB" id="D5UAC9"/>
<protein>
    <submittedName>
        <fullName evidence="3">Extracellular solute-binding protein family 3</fullName>
    </submittedName>
</protein>
<dbReference type="SMART" id="SM00062">
    <property type="entry name" value="PBPb"/>
    <property type="match status" value="1"/>
</dbReference>
<dbReference type="HOGENOM" id="CLU_019602_18_2_12"/>
<keyword evidence="1" id="KW-0732">Signal</keyword>
<evidence type="ECO:0000313" key="4">
    <source>
        <dbReference type="Proteomes" id="UP000001915"/>
    </source>
</evidence>
<dbReference type="PANTHER" id="PTHR35936:SF17">
    <property type="entry name" value="ARGININE-BINDING EXTRACELLULAR PROTEIN ARTP"/>
    <property type="match status" value="1"/>
</dbReference>
<dbReference type="STRING" id="526224.Bmur_1565"/>
<organism evidence="3 4">
    <name type="scientific">Brachyspira murdochii (strain ATCC 51284 / DSM 12563 / 56-150)</name>
    <name type="common">Serpulina murdochii</name>
    <dbReference type="NCBI Taxonomy" id="526224"/>
    <lineage>
        <taxon>Bacteria</taxon>
        <taxon>Pseudomonadati</taxon>
        <taxon>Spirochaetota</taxon>
        <taxon>Spirochaetia</taxon>
        <taxon>Brachyspirales</taxon>
        <taxon>Brachyspiraceae</taxon>
        <taxon>Brachyspira</taxon>
    </lineage>
</organism>
<dbReference type="Pfam" id="PF00497">
    <property type="entry name" value="SBP_bac_3"/>
    <property type="match status" value="1"/>
</dbReference>
<dbReference type="PANTHER" id="PTHR35936">
    <property type="entry name" value="MEMBRANE-BOUND LYTIC MUREIN TRANSGLYCOSYLASE F"/>
    <property type="match status" value="1"/>
</dbReference>
<dbReference type="eggNOG" id="COG0834">
    <property type="taxonomic scope" value="Bacteria"/>
</dbReference>
<dbReference type="Gene3D" id="3.40.190.10">
    <property type="entry name" value="Periplasmic binding protein-like II"/>
    <property type="match status" value="2"/>
</dbReference>
<sequence>MYIYLFMNKVIIFVLSALFILISLSACRNNSNKAEDKKIYNNTSVKVGIYVYDYPLLYLSNDNLGGFDYDIMNEIAKAENLKLEYIQTPFSELIPSLQNDMIDIAIAGISITEERKKLVSFSDKYYSSSQSIIVLKDNNDIKVFDDLIGKRVGVIKDTISDTIISASNNINVVRFDIAGSALLSLKIENVEAVMLDRVTCNNYIRYDNDIKIAEDIIFPELDYAIALKKNNSILLKKINSGLNTIMSNGVYENLINKHFN</sequence>
<evidence type="ECO:0000313" key="3">
    <source>
        <dbReference type="EMBL" id="ADG71652.1"/>
    </source>
</evidence>
<accession>D5UAC9</accession>
<evidence type="ECO:0000256" key="1">
    <source>
        <dbReference type="ARBA" id="ARBA00022729"/>
    </source>
</evidence>
<dbReference type="KEGG" id="brm:Bmur_1565"/>
<reference evidence="3 4" key="1">
    <citation type="journal article" date="2010" name="Stand. Genomic Sci.">
        <title>Complete genome sequence of Brachyspira murdochii type strain (56-150).</title>
        <authorList>
            <person name="Pati A."/>
            <person name="Sikorski J."/>
            <person name="Gronow S."/>
            <person name="Munk C."/>
            <person name="Lapidus A."/>
            <person name="Copeland A."/>
            <person name="Glavina Del Tio T."/>
            <person name="Nolan M."/>
            <person name="Lucas S."/>
            <person name="Chen F."/>
            <person name="Tice H."/>
            <person name="Cheng J.F."/>
            <person name="Han C."/>
            <person name="Detter J.C."/>
            <person name="Bruce D."/>
            <person name="Tapia R."/>
            <person name="Goodwin L."/>
            <person name="Pitluck S."/>
            <person name="Liolios K."/>
            <person name="Ivanova N."/>
            <person name="Mavromatis K."/>
            <person name="Mikhailova N."/>
            <person name="Chen A."/>
            <person name="Palaniappan K."/>
            <person name="Land M."/>
            <person name="Hauser L."/>
            <person name="Chang Y.J."/>
            <person name="Jeffries C.D."/>
            <person name="Spring S."/>
            <person name="Rohde M."/>
            <person name="Goker M."/>
            <person name="Bristow J."/>
            <person name="Eisen J.A."/>
            <person name="Markowitz V."/>
            <person name="Hugenholtz P."/>
            <person name="Kyrpides N.C."/>
            <person name="Klenk H.P."/>
        </authorList>
    </citation>
    <scope>NUCLEOTIDE SEQUENCE [LARGE SCALE GENOMIC DNA]</scope>
    <source>
        <strain evidence="4">ATCC 51284 / DSM 12563 / 56-150</strain>
    </source>
</reference>